<dbReference type="InterPro" id="IPR029058">
    <property type="entry name" value="AB_hydrolase_fold"/>
</dbReference>
<dbReference type="SUPFAM" id="SSF48452">
    <property type="entry name" value="TPR-like"/>
    <property type="match status" value="1"/>
</dbReference>
<dbReference type="Proteomes" id="UP001143400">
    <property type="component" value="Unassembled WGS sequence"/>
</dbReference>
<reference evidence="1" key="1">
    <citation type="journal article" date="2014" name="Int. J. Syst. Evol. Microbiol.">
        <title>Complete genome sequence of Corynebacterium casei LMG S-19264T (=DSM 44701T), isolated from a smear-ripened cheese.</title>
        <authorList>
            <consortium name="US DOE Joint Genome Institute (JGI-PGF)"/>
            <person name="Walter F."/>
            <person name="Albersmeier A."/>
            <person name="Kalinowski J."/>
            <person name="Ruckert C."/>
        </authorList>
    </citation>
    <scope>NUCLEOTIDE SEQUENCE</scope>
    <source>
        <strain evidence="1">VKM B-1606</strain>
    </source>
</reference>
<dbReference type="EMBL" id="BSFF01000001">
    <property type="protein sequence ID" value="GLK54601.1"/>
    <property type="molecule type" value="Genomic_DNA"/>
</dbReference>
<dbReference type="EMBL" id="JAFBCY010000002">
    <property type="protein sequence ID" value="MBM7851543.1"/>
    <property type="molecule type" value="Genomic_DNA"/>
</dbReference>
<proteinExistence type="predicted"/>
<sequence>MLYEDDDVAVLHDVGSESGIVVVSFTPLLSKPFKRLEGFGQRAIARMGFDGLYFVAKRNHWWQVEGMAAALNAARAARRGYSRAITYGTSMGAYGALAFSRALDADGVFAMSPQLSIDAEEVPFEKRWRSHAGRLTFERSQLNEGVIKTGEIDIVYDPMNDDGQHAALVRAPARHIRIPLVGHGTPDYLSRIGLLKPMLAAAAHGQPLPTPTLRERRDQHYYWANLAKLAARRGRLPLAITLMERGYRLSGEVLGYAVILAAFYHRAGRFDDEAEVCRNLIARGVVRPAVLTRYAAALTAIARAQAKSGKPAEASMTLAPLTAELFPDDIRKEAVRRQKAFQRIPVAPAPKPAELAPNRPDPALMPRYVISVLRNWFRGGSNA</sequence>
<dbReference type="SUPFAM" id="SSF53474">
    <property type="entry name" value="alpha/beta-Hydrolases"/>
    <property type="match status" value="1"/>
</dbReference>
<dbReference type="RefSeq" id="WP_204949964.1">
    <property type="nucleotide sequence ID" value="NZ_BSFF01000001.1"/>
</dbReference>
<dbReference type="InterPro" id="IPR011990">
    <property type="entry name" value="TPR-like_helical_dom_sf"/>
</dbReference>
<comment type="caution">
    <text evidence="1">The sequence shown here is derived from an EMBL/GenBank/DDBJ whole genome shotgun (WGS) entry which is preliminary data.</text>
</comment>
<dbReference type="Gene3D" id="1.25.40.10">
    <property type="entry name" value="Tetratricopeptide repeat domain"/>
    <property type="match status" value="1"/>
</dbReference>
<keyword evidence="3" id="KW-1185">Reference proteome</keyword>
<evidence type="ECO:0000313" key="4">
    <source>
        <dbReference type="Proteomes" id="UP001143400"/>
    </source>
</evidence>
<dbReference type="Gene3D" id="3.40.50.1820">
    <property type="entry name" value="alpha/beta hydrolase"/>
    <property type="match status" value="1"/>
</dbReference>
<reference evidence="1" key="3">
    <citation type="submission" date="2023-01" db="EMBL/GenBank/DDBJ databases">
        <authorList>
            <person name="Sun Q."/>
            <person name="Evtushenko L."/>
        </authorList>
    </citation>
    <scope>NUCLEOTIDE SEQUENCE</scope>
    <source>
        <strain evidence="1">VKM B-1606</strain>
    </source>
</reference>
<evidence type="ECO:0000313" key="3">
    <source>
        <dbReference type="Proteomes" id="UP000758856"/>
    </source>
</evidence>
<accession>A0A9W6IQH0</accession>
<protein>
    <recommendedName>
        <fullName evidence="5">Alpha/beta hydrolase</fullName>
    </recommendedName>
</protein>
<organism evidence="1 4">
    <name type="scientific">Methylopila capsulata</name>
    <dbReference type="NCBI Taxonomy" id="61654"/>
    <lineage>
        <taxon>Bacteria</taxon>
        <taxon>Pseudomonadati</taxon>
        <taxon>Pseudomonadota</taxon>
        <taxon>Alphaproteobacteria</taxon>
        <taxon>Hyphomicrobiales</taxon>
        <taxon>Methylopilaceae</taxon>
        <taxon>Methylopila</taxon>
    </lineage>
</organism>
<gene>
    <name evidence="1" type="ORF">GCM10008170_06200</name>
    <name evidence="2" type="ORF">JOD31_001768</name>
</gene>
<evidence type="ECO:0008006" key="5">
    <source>
        <dbReference type="Google" id="ProtNLM"/>
    </source>
</evidence>
<name>A0A9W6IQH0_9HYPH</name>
<evidence type="ECO:0000313" key="2">
    <source>
        <dbReference type="EMBL" id="MBM7851543.1"/>
    </source>
</evidence>
<evidence type="ECO:0000313" key="1">
    <source>
        <dbReference type="EMBL" id="GLK54601.1"/>
    </source>
</evidence>
<dbReference type="AlphaFoldDB" id="A0A9W6IQH0"/>
<dbReference type="Proteomes" id="UP000758856">
    <property type="component" value="Unassembled WGS sequence"/>
</dbReference>
<reference evidence="2 3" key="2">
    <citation type="submission" date="2021-01" db="EMBL/GenBank/DDBJ databases">
        <title>Genomic Encyclopedia of Type Strains, Phase IV (KMG-IV): sequencing the most valuable type-strain genomes for metagenomic binning, comparative biology and taxonomic classification.</title>
        <authorList>
            <person name="Goeker M."/>
        </authorList>
    </citation>
    <scope>NUCLEOTIDE SEQUENCE [LARGE SCALE GENOMIC DNA]</scope>
    <source>
        <strain evidence="2 3">DSM 6130</strain>
    </source>
</reference>